<name>A0A5E8BNT4_9ASCO</name>
<evidence type="ECO:0000256" key="7">
    <source>
        <dbReference type="ARBA" id="ARBA00023136"/>
    </source>
</evidence>
<feature type="compositionally biased region" description="Polar residues" evidence="9">
    <location>
        <begin position="386"/>
        <end position="400"/>
    </location>
</feature>
<dbReference type="GO" id="GO:0015914">
    <property type="term" value="P:phospholipid transport"/>
    <property type="evidence" value="ECO:0007669"/>
    <property type="project" value="TreeGrafter"/>
</dbReference>
<dbReference type="Proteomes" id="UP000398389">
    <property type="component" value="Unassembled WGS sequence"/>
</dbReference>
<evidence type="ECO:0000256" key="6">
    <source>
        <dbReference type="ARBA" id="ARBA00023121"/>
    </source>
</evidence>
<evidence type="ECO:0000256" key="5">
    <source>
        <dbReference type="ARBA" id="ARBA00023055"/>
    </source>
</evidence>
<dbReference type="InterPro" id="IPR031468">
    <property type="entry name" value="SMP_LBD"/>
</dbReference>
<comment type="subcellular location">
    <subcellularLocation>
        <location evidence="8">Endoplasmic reticulum membrane</location>
        <topology evidence="8">Single-pass type I membrane protein</topology>
    </subcellularLocation>
    <text evidence="8">The ERMES/MDM complex localizes to a few discrete foci (around 10 per single cell), that represent mitochondria-endoplasmic reticulum junctions. These foci are often found next to mtDNA nucleoids.</text>
</comment>
<keyword evidence="2 8" id="KW-0812">Transmembrane</keyword>
<evidence type="ECO:0000313" key="13">
    <source>
        <dbReference type="Proteomes" id="UP000398389"/>
    </source>
</evidence>
<feature type="compositionally biased region" description="Basic and acidic residues" evidence="9">
    <location>
        <begin position="244"/>
        <end position="256"/>
    </location>
</feature>
<evidence type="ECO:0000256" key="1">
    <source>
        <dbReference type="ARBA" id="ARBA00022448"/>
    </source>
</evidence>
<evidence type="ECO:0000256" key="3">
    <source>
        <dbReference type="ARBA" id="ARBA00022824"/>
    </source>
</evidence>
<dbReference type="GO" id="GO:1990456">
    <property type="term" value="P:mitochondrion-endoplasmic reticulum membrane tethering"/>
    <property type="evidence" value="ECO:0007669"/>
    <property type="project" value="TreeGrafter"/>
</dbReference>
<evidence type="ECO:0000313" key="12">
    <source>
        <dbReference type="EMBL" id="VVT51328.1"/>
    </source>
</evidence>
<feature type="transmembrane region" description="Helical" evidence="10">
    <location>
        <begin position="96"/>
        <end position="120"/>
    </location>
</feature>
<keyword evidence="5" id="KW-0445">Lipid transport</keyword>
<dbReference type="Pfam" id="PF10296">
    <property type="entry name" value="MMM1"/>
    <property type="match status" value="2"/>
</dbReference>
<evidence type="ECO:0000256" key="8">
    <source>
        <dbReference type="HAMAP-Rule" id="MF_03103"/>
    </source>
</evidence>
<accession>A0A5E8BNT4</accession>
<gene>
    <name evidence="8" type="primary">MMM1</name>
    <name evidence="12" type="ORF">SAPINGB_P003060</name>
</gene>
<dbReference type="GO" id="GO:0032865">
    <property type="term" value="C:ERMES complex"/>
    <property type="evidence" value="ECO:0007669"/>
    <property type="project" value="UniProtKB-UniRule"/>
</dbReference>
<proteinExistence type="inferred from homology"/>
<feature type="topological domain" description="Cytoplasmic" evidence="8">
    <location>
        <begin position="122"/>
        <end position="630"/>
    </location>
</feature>
<dbReference type="EMBL" id="CABVLU010000002">
    <property type="protein sequence ID" value="VVT51328.1"/>
    <property type="molecule type" value="Genomic_DNA"/>
</dbReference>
<dbReference type="CDD" id="cd21671">
    <property type="entry name" value="SMP_Mmm1"/>
    <property type="match status" value="1"/>
</dbReference>
<feature type="topological domain" description="Lumenal" evidence="8">
    <location>
        <begin position="1"/>
        <end position="100"/>
    </location>
</feature>
<comment type="function">
    <text evidence="8">Component of the ERMES/MDM complex, which serves as a molecular tether to connect the endoplasmic reticulum (ER) and mitochondria. Components of this complex are involved in the control of mitochondrial shape and protein biogenesis, and function in nonvesicular lipid trafficking between the ER and mitochondria. The MDM12-MMM1 subcomplex functions in the major beta-barrel assembly pathway that is responsible for biogenesis of all outer membrane beta-barrel proteins, and acts in a late step after the SAM complex. The MDM10-MDM12-MMM1 subcomplex further acts in the TOM40-specific pathway after the action of the MDM12-MMM1 complex. Essential for establishing and maintaining the structure of mitochondria and maintenance of mtDNA nucleoids.</text>
</comment>
<keyword evidence="1" id="KW-0813">Transport</keyword>
<evidence type="ECO:0000256" key="4">
    <source>
        <dbReference type="ARBA" id="ARBA00022989"/>
    </source>
</evidence>
<feature type="region of interest" description="Disordered" evidence="9">
    <location>
        <begin position="534"/>
        <end position="579"/>
    </location>
</feature>
<sequence length="630" mass="70424">MGLKQETTIDDLPLTVTETIVILPGINFQQGKEYTLTHITPEESSFSKSLNNKENPPNESLKRRNLGILDNTIDEVLPIQTLLIASLPQTPLPFSYFFTGIVAGFTSVLLVMLIFIRFFIFAGPPQDKRDYQSHIRQLRQAKLLPDEEATSSTILEKTYYNVNSHPPESLAWFTVLIAQAVAHLRDDAKQYDNLLNAISKALNSDKIPSYVGKIDVTELNIGNNFPIFSNCRVITREENNEFKENNNQINEKKKDINGGYSINGKGSCDQSSSKPETGQLPTGSNHGYNHLNSKKNRKGKFGNINNDLRDNDMLLELLLDVDLSDHITLGIDTQLVINFPRPSFAILPVSLIVSIVNFSGTLKIALHQQETFSQESDTEDIEQKNSKFSQKTQEYTGPSTKTDESDNLHKLSSDSNKPVESDATKTELDATQDSNDETPNFKKKNRPYITISFDQYPTIEFDIRSSIGSVSKLKDIPKIAQLVETQLKKAVRNNLVYPYERQIFLPEIWPDPVDLTSSLEKNKSSNAVLKPFTGSSNYQGSSINTGNSNSLSQDREESTTGTSYGISSSTHTNGSTIPVQDQETIHFTTPRLHPRSFSSVSQLASNTATTLPYFRTISPEQQQDDHSAII</sequence>
<keyword evidence="6" id="KW-0446">Lipid-binding</keyword>
<comment type="subunit">
    <text evidence="8">Homodimer. Component of the ER-mitochondria encounter structure (ERMES) or MDM complex, composed of MMM1, MDM10, MDM12 and MDM34. A MMM1 homodimer associates with one molecule of MDM12 on each side in a pairwise head-to-tail manner, and the SMP-LTD domains of MMM1 and MDM12 generate a continuous hydrophobic tunnel for phospholipid trafficking.</text>
</comment>
<keyword evidence="7 8" id="KW-0472">Membrane</keyword>
<dbReference type="OrthoDB" id="5599157at2759"/>
<evidence type="ECO:0000256" key="2">
    <source>
        <dbReference type="ARBA" id="ARBA00022692"/>
    </source>
</evidence>
<dbReference type="PANTHER" id="PTHR13466:SF0">
    <property type="entry name" value="SMP-LTD DOMAIN-CONTAINING PROTEIN"/>
    <property type="match status" value="1"/>
</dbReference>
<dbReference type="AlphaFoldDB" id="A0A5E8BNT4"/>
<evidence type="ECO:0000256" key="9">
    <source>
        <dbReference type="SAM" id="MobiDB-lite"/>
    </source>
</evidence>
<feature type="region of interest" description="Disordered" evidence="9">
    <location>
        <begin position="244"/>
        <end position="302"/>
    </location>
</feature>
<feature type="compositionally biased region" description="Polar residues" evidence="9">
    <location>
        <begin position="534"/>
        <end position="552"/>
    </location>
</feature>
<dbReference type="GO" id="GO:0045040">
    <property type="term" value="P:protein insertion into mitochondrial outer membrane"/>
    <property type="evidence" value="ECO:0007669"/>
    <property type="project" value="UniProtKB-UniRule"/>
</dbReference>
<comment type="similarity">
    <text evidence="8">Belongs to the MMM1 family.</text>
</comment>
<feature type="region of interest" description="Disordered" evidence="9">
    <location>
        <begin position="372"/>
        <end position="443"/>
    </location>
</feature>
<dbReference type="PANTHER" id="PTHR13466">
    <property type="entry name" value="TEX2 PROTEIN-RELATED"/>
    <property type="match status" value="1"/>
</dbReference>
<feature type="domain" description="SMP-LTD" evidence="11">
    <location>
        <begin position="166"/>
        <end position="506"/>
    </location>
</feature>
<keyword evidence="4 8" id="KW-1133">Transmembrane helix</keyword>
<protein>
    <recommendedName>
        <fullName evidence="8">Maintenance of mitochondrial morphology protein 1</fullName>
    </recommendedName>
</protein>
<dbReference type="GO" id="GO:0008289">
    <property type="term" value="F:lipid binding"/>
    <property type="evidence" value="ECO:0007669"/>
    <property type="project" value="UniProtKB-KW"/>
</dbReference>
<reference evidence="12 13" key="1">
    <citation type="submission" date="2019-09" db="EMBL/GenBank/DDBJ databases">
        <authorList>
            <person name="Brejova B."/>
        </authorList>
    </citation>
    <scope>NUCLEOTIDE SEQUENCE [LARGE SCALE GENOMIC DNA]</scope>
</reference>
<feature type="compositionally biased region" description="Polar residues" evidence="9">
    <location>
        <begin position="268"/>
        <end position="291"/>
    </location>
</feature>
<keyword evidence="13" id="KW-1185">Reference proteome</keyword>
<dbReference type="PROSITE" id="PS51847">
    <property type="entry name" value="SMP"/>
    <property type="match status" value="1"/>
</dbReference>
<organism evidence="12 13">
    <name type="scientific">Magnusiomyces paraingens</name>
    <dbReference type="NCBI Taxonomy" id="2606893"/>
    <lineage>
        <taxon>Eukaryota</taxon>
        <taxon>Fungi</taxon>
        <taxon>Dikarya</taxon>
        <taxon>Ascomycota</taxon>
        <taxon>Saccharomycotina</taxon>
        <taxon>Dipodascomycetes</taxon>
        <taxon>Dipodascales</taxon>
        <taxon>Dipodascaceae</taxon>
        <taxon>Magnusiomyces</taxon>
    </lineage>
</organism>
<dbReference type="HAMAP" id="MF_03103">
    <property type="entry name" value="Mmm1"/>
    <property type="match status" value="1"/>
</dbReference>
<dbReference type="InterPro" id="IPR019411">
    <property type="entry name" value="MMM1_dom"/>
</dbReference>
<feature type="compositionally biased region" description="Basic and acidic residues" evidence="9">
    <location>
        <begin position="401"/>
        <end position="428"/>
    </location>
</feature>
<feature type="compositionally biased region" description="Low complexity" evidence="9">
    <location>
        <begin position="559"/>
        <end position="572"/>
    </location>
</feature>
<evidence type="ECO:0000259" key="11">
    <source>
        <dbReference type="PROSITE" id="PS51847"/>
    </source>
</evidence>
<keyword evidence="3 8" id="KW-0256">Endoplasmic reticulum</keyword>
<dbReference type="GO" id="GO:0005789">
    <property type="term" value="C:endoplasmic reticulum membrane"/>
    <property type="evidence" value="ECO:0007669"/>
    <property type="project" value="UniProtKB-SubCell"/>
</dbReference>
<dbReference type="InterPro" id="IPR027537">
    <property type="entry name" value="Mmm1"/>
</dbReference>
<evidence type="ECO:0000256" key="10">
    <source>
        <dbReference type="SAM" id="Phobius"/>
    </source>
</evidence>